<dbReference type="EMBL" id="CABEID010000001">
    <property type="protein sequence ID" value="VTS32863.1"/>
    <property type="molecule type" value="Genomic_DNA"/>
</dbReference>
<protein>
    <submittedName>
        <fullName evidence="1">Phosphoribosylanthranilate isomerase</fullName>
        <ecNumber evidence="1">5.3.1.24</ecNumber>
    </submittedName>
</protein>
<sequence length="165" mass="19256">MKEKFDEFLKITRELNKIEITPLLMGSLGLEQVTGRDWQARDIDIHVPGDLRGWGAPDEERIYDFEKIEMIMNRLGYHLVDLHEHEFQKDDLSVEFGGMNTLEDFAGIPLDELEKHQTAGAIYFLPNAEQYLKIYQASSQDSYRNEQNNDKDFAKIAYLENLLNQ</sequence>
<dbReference type="Proteomes" id="UP000403538">
    <property type="component" value="Unassembled WGS sequence"/>
</dbReference>
<dbReference type="RefSeq" id="WP_126407099.1">
    <property type="nucleotide sequence ID" value="NZ_CABEID010000001.1"/>
</dbReference>
<dbReference type="EC" id="5.3.1.24" evidence="1"/>
<proteinExistence type="predicted"/>
<evidence type="ECO:0000313" key="1">
    <source>
        <dbReference type="EMBL" id="VTS32863.1"/>
    </source>
</evidence>
<accession>A0A4U9YZ76</accession>
<dbReference type="GO" id="GO:0004640">
    <property type="term" value="F:phosphoribosylanthranilate isomerase activity"/>
    <property type="evidence" value="ECO:0007669"/>
    <property type="project" value="UniProtKB-EC"/>
</dbReference>
<reference evidence="1 2" key="1">
    <citation type="submission" date="2019-05" db="EMBL/GenBank/DDBJ databases">
        <authorList>
            <consortium name="Pathogen Informatics"/>
        </authorList>
    </citation>
    <scope>NUCLEOTIDE SEQUENCE [LARGE SCALE GENOMIC DNA]</scope>
    <source>
        <strain evidence="1 2">NCTC11062</strain>
    </source>
</reference>
<organism evidence="1 2">
    <name type="scientific">Streptococcus anginosus</name>
    <dbReference type="NCBI Taxonomy" id="1328"/>
    <lineage>
        <taxon>Bacteria</taxon>
        <taxon>Bacillati</taxon>
        <taxon>Bacillota</taxon>
        <taxon>Bacilli</taxon>
        <taxon>Lactobacillales</taxon>
        <taxon>Streptococcaceae</taxon>
        <taxon>Streptococcus</taxon>
        <taxon>Streptococcus anginosus group</taxon>
    </lineage>
</organism>
<name>A0A4U9YZ76_STRAP</name>
<evidence type="ECO:0000313" key="2">
    <source>
        <dbReference type="Proteomes" id="UP000403538"/>
    </source>
</evidence>
<dbReference type="AlphaFoldDB" id="A0A4U9YZ76"/>
<gene>
    <name evidence="1" type="ORF">NCTC11062_00950</name>
</gene>
<keyword evidence="1" id="KW-0413">Isomerase</keyword>